<gene>
    <name evidence="1" type="ORF">NU09_1393</name>
</gene>
<evidence type="ECO:0000313" key="2">
    <source>
        <dbReference type="Proteomes" id="UP000289775"/>
    </source>
</evidence>
<comment type="caution">
    <text evidence="1">The sequence shown here is derived from an EMBL/GenBank/DDBJ whole genome shotgun (WGS) entry which is preliminary data.</text>
</comment>
<dbReference type="EMBL" id="JUIW01000004">
    <property type="protein sequence ID" value="RYJ43885.1"/>
    <property type="molecule type" value="Genomic_DNA"/>
</dbReference>
<reference evidence="1 2" key="1">
    <citation type="submission" date="2014-12" db="EMBL/GenBank/DDBJ databases">
        <title>Genome sequence of Flavobacterium beibuense RSKm HC5.</title>
        <authorList>
            <person name="Kim J.F."/>
            <person name="Song J.Y."/>
            <person name="Kwak M.-J."/>
            <person name="Lee S.-W."/>
        </authorList>
    </citation>
    <scope>NUCLEOTIDE SEQUENCE [LARGE SCALE GENOMIC DNA]</scope>
    <source>
        <strain evidence="1 2">RSKm HC5</strain>
    </source>
</reference>
<proteinExistence type="predicted"/>
<organism evidence="1 2">
    <name type="scientific">Flavobacterium beibuense</name>
    <dbReference type="NCBI Taxonomy" id="657326"/>
    <lineage>
        <taxon>Bacteria</taxon>
        <taxon>Pseudomonadati</taxon>
        <taxon>Bacteroidota</taxon>
        <taxon>Flavobacteriia</taxon>
        <taxon>Flavobacteriales</taxon>
        <taxon>Flavobacteriaceae</taxon>
        <taxon>Flavobacterium</taxon>
    </lineage>
</organism>
<dbReference type="AlphaFoldDB" id="A0A444WDL8"/>
<evidence type="ECO:0000313" key="1">
    <source>
        <dbReference type="EMBL" id="RYJ43885.1"/>
    </source>
</evidence>
<keyword evidence="2" id="KW-1185">Reference proteome</keyword>
<name>A0A444WDL8_9FLAO</name>
<sequence>MLKKIFIKTQRLVDLINIKEPSNIVSLFVLLATKVIKKATLQRGSL</sequence>
<accession>A0A444WDL8</accession>
<dbReference type="Proteomes" id="UP000289775">
    <property type="component" value="Unassembled WGS sequence"/>
</dbReference>
<protein>
    <submittedName>
        <fullName evidence="1">Uncharacterized protein</fullName>
    </submittedName>
</protein>